<protein>
    <submittedName>
        <fullName evidence="1">Uncharacterized protein</fullName>
    </submittedName>
</protein>
<proteinExistence type="predicted"/>
<reference evidence="1" key="1">
    <citation type="submission" date="2024-07" db="EMBL/GenBank/DDBJ databases">
        <authorList>
            <person name="Yu S.T."/>
        </authorList>
    </citation>
    <scope>NUCLEOTIDE SEQUENCE</scope>
    <source>
        <strain evidence="1">R44</strain>
    </source>
</reference>
<evidence type="ECO:0000313" key="1">
    <source>
        <dbReference type="EMBL" id="XDQ74551.1"/>
    </source>
</evidence>
<dbReference type="EMBL" id="CP163444">
    <property type="protein sequence ID" value="XDQ74551.1"/>
    <property type="molecule type" value="Genomic_DNA"/>
</dbReference>
<accession>A0AB39T4B0</accession>
<organism evidence="1">
    <name type="scientific">Streptomyces sp. R44</name>
    <dbReference type="NCBI Taxonomy" id="3238633"/>
    <lineage>
        <taxon>Bacteria</taxon>
        <taxon>Bacillati</taxon>
        <taxon>Actinomycetota</taxon>
        <taxon>Actinomycetes</taxon>
        <taxon>Kitasatosporales</taxon>
        <taxon>Streptomycetaceae</taxon>
        <taxon>Streptomyces</taxon>
    </lineage>
</organism>
<gene>
    <name evidence="1" type="ORF">AB5J54_30310</name>
</gene>
<dbReference type="RefSeq" id="WP_369147074.1">
    <property type="nucleotide sequence ID" value="NZ_CP163444.1"/>
</dbReference>
<dbReference type="AlphaFoldDB" id="A0AB39T4B0"/>
<name>A0AB39T4B0_9ACTN</name>
<sequence length="122" mass="13760">MSTDARLIRPRPYLEFDAGGMVHRVDITTKDIGCTIGTELRYVGPFRSLTSVRLVAYRPGTRHSDCAEECAAEHLTKALEKYRAGSRFSLSGVEGLAECLRDVVTEDGCRLWDPEHEEDEWN</sequence>